<sequence length="68" mass="7383">MRVLLVSANTETINMPVLPLGMAFVARATEDAGHKVSQINLMAKPEALNTLAERIQKVQPDIIGISVR</sequence>
<dbReference type="AlphaFoldDB" id="A0A0F9E6H3"/>
<dbReference type="Pfam" id="PF02310">
    <property type="entry name" value="B12-binding"/>
    <property type="match status" value="1"/>
</dbReference>
<feature type="domain" description="B12-binding" evidence="1">
    <location>
        <begin position="9"/>
        <end position="67"/>
    </location>
</feature>
<dbReference type="EMBL" id="LAZR01028704">
    <property type="protein sequence ID" value="KKL61801.1"/>
    <property type="molecule type" value="Genomic_DNA"/>
</dbReference>
<feature type="non-terminal residue" evidence="2">
    <location>
        <position position="68"/>
    </location>
</feature>
<accession>A0A0F9E6H3</accession>
<dbReference type="GO" id="GO:0031419">
    <property type="term" value="F:cobalamin binding"/>
    <property type="evidence" value="ECO:0007669"/>
    <property type="project" value="InterPro"/>
</dbReference>
<protein>
    <recommendedName>
        <fullName evidence="1">B12-binding domain-containing protein</fullName>
    </recommendedName>
</protein>
<name>A0A0F9E6H3_9ZZZZ</name>
<proteinExistence type="predicted"/>
<organism evidence="2">
    <name type="scientific">marine sediment metagenome</name>
    <dbReference type="NCBI Taxonomy" id="412755"/>
    <lineage>
        <taxon>unclassified sequences</taxon>
        <taxon>metagenomes</taxon>
        <taxon>ecological metagenomes</taxon>
    </lineage>
</organism>
<gene>
    <name evidence="2" type="ORF">LCGC14_2191690</name>
</gene>
<evidence type="ECO:0000313" key="2">
    <source>
        <dbReference type="EMBL" id="KKL61801.1"/>
    </source>
</evidence>
<reference evidence="2" key="1">
    <citation type="journal article" date="2015" name="Nature">
        <title>Complex archaea that bridge the gap between prokaryotes and eukaryotes.</title>
        <authorList>
            <person name="Spang A."/>
            <person name="Saw J.H."/>
            <person name="Jorgensen S.L."/>
            <person name="Zaremba-Niedzwiedzka K."/>
            <person name="Martijn J."/>
            <person name="Lind A.E."/>
            <person name="van Eijk R."/>
            <person name="Schleper C."/>
            <person name="Guy L."/>
            <person name="Ettema T.J."/>
        </authorList>
    </citation>
    <scope>NUCLEOTIDE SEQUENCE</scope>
</reference>
<comment type="caution">
    <text evidence="2">The sequence shown here is derived from an EMBL/GenBank/DDBJ whole genome shotgun (WGS) entry which is preliminary data.</text>
</comment>
<dbReference type="GO" id="GO:0046872">
    <property type="term" value="F:metal ion binding"/>
    <property type="evidence" value="ECO:0007669"/>
    <property type="project" value="InterPro"/>
</dbReference>
<dbReference type="InterPro" id="IPR006158">
    <property type="entry name" value="Cobalamin-bd"/>
</dbReference>
<evidence type="ECO:0000259" key="1">
    <source>
        <dbReference type="Pfam" id="PF02310"/>
    </source>
</evidence>